<sequence length="86" mass="9827">MDEKVMVADALNGINGCLTRYEEMITQTENQNLRQTLQQIRNQAETSQYELFTIAKNKAYYEPAAKAKEEEIMHVRALVNPGCSCK</sequence>
<keyword evidence="1" id="KW-0167">Capsid protein</keyword>
<keyword evidence="1" id="KW-0946">Virion</keyword>
<gene>
    <name evidence="1" type="ORF">ASU35_09510</name>
</gene>
<evidence type="ECO:0000313" key="1">
    <source>
        <dbReference type="EMBL" id="KSV59328.1"/>
    </source>
</evidence>
<dbReference type="STRING" id="290052.ASU35_09510"/>
<evidence type="ECO:0000313" key="2">
    <source>
        <dbReference type="Proteomes" id="UP000054874"/>
    </source>
</evidence>
<dbReference type="Pfam" id="PF07875">
    <property type="entry name" value="Coat_F"/>
    <property type="match status" value="1"/>
</dbReference>
<organism evidence="1 2">
    <name type="scientific">Acetivibrio ethanolgignens</name>
    <dbReference type="NCBI Taxonomy" id="290052"/>
    <lineage>
        <taxon>Bacteria</taxon>
        <taxon>Bacillati</taxon>
        <taxon>Bacillota</taxon>
        <taxon>Clostridia</taxon>
        <taxon>Eubacteriales</taxon>
        <taxon>Oscillospiraceae</taxon>
        <taxon>Acetivibrio</taxon>
    </lineage>
</organism>
<reference evidence="1 2" key="1">
    <citation type="submission" date="2015-11" db="EMBL/GenBank/DDBJ databases">
        <title>Butyribacter intestini gen. nov., sp. nov., a butyric acid-producing bacterium of the family Lachnospiraceae isolated from the human faeces.</title>
        <authorList>
            <person name="Zou Y."/>
            <person name="Xue W."/>
            <person name="Luo G."/>
            <person name="Lv M."/>
        </authorList>
    </citation>
    <scope>NUCLEOTIDE SEQUENCE [LARGE SCALE GENOMIC DNA]</scope>
    <source>
        <strain evidence="1 2">ACET-33324</strain>
    </source>
</reference>
<keyword evidence="2" id="KW-1185">Reference proteome</keyword>
<dbReference type="AlphaFoldDB" id="A0A0V8QFM8"/>
<dbReference type="OrthoDB" id="1683800at2"/>
<name>A0A0V8QFM8_9FIRM</name>
<comment type="caution">
    <text evidence="1">The sequence shown here is derived from an EMBL/GenBank/DDBJ whole genome shotgun (WGS) entry which is preliminary data.</text>
</comment>
<dbReference type="Proteomes" id="UP000054874">
    <property type="component" value="Unassembled WGS sequence"/>
</dbReference>
<accession>A0A0V8QFM8</accession>
<dbReference type="InterPro" id="IPR012851">
    <property type="entry name" value="Spore_coat_CotF-like"/>
</dbReference>
<dbReference type="EMBL" id="LNAM01000148">
    <property type="protein sequence ID" value="KSV59328.1"/>
    <property type="molecule type" value="Genomic_DNA"/>
</dbReference>
<protein>
    <submittedName>
        <fullName evidence="1">Spore coat protein F</fullName>
    </submittedName>
</protein>
<proteinExistence type="predicted"/>